<keyword evidence="3 6" id="KW-0812">Transmembrane</keyword>
<evidence type="ECO:0000256" key="3">
    <source>
        <dbReference type="ARBA" id="ARBA00022692"/>
    </source>
</evidence>
<evidence type="ECO:0000256" key="1">
    <source>
        <dbReference type="ARBA" id="ARBA00004651"/>
    </source>
</evidence>
<name>A0ABT8QQ68_9FIRM</name>
<organism evidence="8 9">
    <name type="scientific">Desulfosporosinus nitroreducens</name>
    <dbReference type="NCBI Taxonomy" id="2018668"/>
    <lineage>
        <taxon>Bacteria</taxon>
        <taxon>Bacillati</taxon>
        <taxon>Bacillota</taxon>
        <taxon>Clostridia</taxon>
        <taxon>Eubacteriales</taxon>
        <taxon>Desulfitobacteriaceae</taxon>
        <taxon>Desulfosporosinus</taxon>
    </lineage>
</organism>
<keyword evidence="5 6" id="KW-0472">Membrane</keyword>
<proteinExistence type="predicted"/>
<keyword evidence="9" id="KW-1185">Reference proteome</keyword>
<keyword evidence="4 6" id="KW-1133">Transmembrane helix</keyword>
<protein>
    <recommendedName>
        <fullName evidence="7">Signal transduction histidine kinase 5TM receptor LytS transmembrane region domain-containing protein</fullName>
    </recommendedName>
</protein>
<feature type="domain" description="Signal transduction histidine kinase 5TM receptor LytS transmembrane region" evidence="7">
    <location>
        <begin position="1"/>
        <end position="144"/>
    </location>
</feature>
<evidence type="ECO:0000256" key="6">
    <source>
        <dbReference type="SAM" id="Phobius"/>
    </source>
</evidence>
<dbReference type="Pfam" id="PF07694">
    <property type="entry name" value="5TM-5TMR_LYT"/>
    <property type="match status" value="1"/>
</dbReference>
<evidence type="ECO:0000256" key="5">
    <source>
        <dbReference type="ARBA" id="ARBA00023136"/>
    </source>
</evidence>
<gene>
    <name evidence="8" type="ORF">M8H41_09005</name>
</gene>
<reference evidence="8" key="1">
    <citation type="submission" date="2022-05" db="EMBL/GenBank/DDBJ databases">
        <title>Expanded diversity of anoxic marine methylotrophy in a Black Sea sulfate reducing microorganism.</title>
        <authorList>
            <person name="Fischer P.Q."/>
            <person name="Stams A.J.M."/>
            <person name="Villanueva L."/>
            <person name="Sousa D.Z."/>
        </authorList>
    </citation>
    <scope>NUCLEOTIDE SEQUENCE</scope>
    <source>
        <strain evidence="8">P130</strain>
    </source>
</reference>
<keyword evidence="2" id="KW-1003">Cell membrane</keyword>
<feature type="transmembrane region" description="Helical" evidence="6">
    <location>
        <begin position="95"/>
        <end position="116"/>
    </location>
</feature>
<accession>A0ABT8QQ68</accession>
<evidence type="ECO:0000313" key="8">
    <source>
        <dbReference type="EMBL" id="MDO0822992.1"/>
    </source>
</evidence>
<comment type="subcellular location">
    <subcellularLocation>
        <location evidence="1">Cell membrane</location>
        <topology evidence="1">Multi-pass membrane protein</topology>
    </subcellularLocation>
</comment>
<feature type="transmembrane region" description="Helical" evidence="6">
    <location>
        <begin position="122"/>
        <end position="142"/>
    </location>
</feature>
<comment type="caution">
    <text evidence="8">The sequence shown here is derived from an EMBL/GenBank/DDBJ whole genome shotgun (WGS) entry which is preliminary data.</text>
</comment>
<dbReference type="InterPro" id="IPR011620">
    <property type="entry name" value="Sig_transdc_His_kinase_LytS_TM"/>
</dbReference>
<evidence type="ECO:0000313" key="9">
    <source>
        <dbReference type="Proteomes" id="UP001176021"/>
    </source>
</evidence>
<dbReference type="RefSeq" id="WP_302048549.1">
    <property type="nucleotide sequence ID" value="NZ_JAMJEV010000006.1"/>
</dbReference>
<sequence length="149" mass="15608">MIIVFGVFSMAGTYSGVSIHGAMANTSAIGTVSAGLLGGPLVGLGVGTITGLHFYIFYGGFTGLACAVSPIIQGLLGGLVYWLAREKACDWKVGIGLGVIAQILEMIIILMLARPFVEAWNFIRVIAMPMMTFNGLGVGLSINCQNSLY</sequence>
<feature type="transmembrane region" description="Helical" evidence="6">
    <location>
        <begin position="54"/>
        <end position="83"/>
    </location>
</feature>
<evidence type="ECO:0000256" key="4">
    <source>
        <dbReference type="ARBA" id="ARBA00022989"/>
    </source>
</evidence>
<evidence type="ECO:0000259" key="7">
    <source>
        <dbReference type="Pfam" id="PF07694"/>
    </source>
</evidence>
<dbReference type="Proteomes" id="UP001176021">
    <property type="component" value="Unassembled WGS sequence"/>
</dbReference>
<dbReference type="EMBL" id="JAMJEV010000006">
    <property type="protein sequence ID" value="MDO0822992.1"/>
    <property type="molecule type" value="Genomic_DNA"/>
</dbReference>
<evidence type="ECO:0000256" key="2">
    <source>
        <dbReference type="ARBA" id="ARBA00022475"/>
    </source>
</evidence>